<feature type="domain" description="Carbamoyltransferase C-terminal" evidence="1">
    <location>
        <begin position="39"/>
        <end position="225"/>
    </location>
</feature>
<evidence type="ECO:0000313" key="2">
    <source>
        <dbReference type="EMBL" id="MDC2888865.1"/>
    </source>
</evidence>
<dbReference type="Proteomes" id="UP001528411">
    <property type="component" value="Unassembled WGS sequence"/>
</dbReference>
<evidence type="ECO:0000259" key="1">
    <source>
        <dbReference type="Pfam" id="PF16861"/>
    </source>
</evidence>
<dbReference type="EMBL" id="JAQOMS010000002">
    <property type="protein sequence ID" value="MDC2888865.1"/>
    <property type="molecule type" value="Genomic_DNA"/>
</dbReference>
<accession>A0ABT5FBF2</accession>
<proteinExistence type="predicted"/>
<dbReference type="PANTHER" id="PTHR34847">
    <property type="entry name" value="NODULATION PROTEIN U"/>
    <property type="match status" value="1"/>
</dbReference>
<dbReference type="RefSeq" id="WP_272180426.1">
    <property type="nucleotide sequence ID" value="NZ_JAQOMS010000002.1"/>
</dbReference>
<dbReference type="InterPro" id="IPR038152">
    <property type="entry name" value="Carbam_trans_C_sf"/>
</dbReference>
<dbReference type="PANTHER" id="PTHR34847:SF1">
    <property type="entry name" value="NODULATION PROTEIN U"/>
    <property type="match status" value="1"/>
</dbReference>
<protein>
    <submittedName>
        <fullName evidence="2">Carbamoyltransferase C-terminal domain-containing protein</fullName>
    </submittedName>
</protein>
<dbReference type="InterPro" id="IPR031730">
    <property type="entry name" value="Carbam_trans_C"/>
</dbReference>
<comment type="caution">
    <text evidence="2">The sequence shown here is derived from an EMBL/GenBank/DDBJ whole genome shotgun (WGS) entry which is preliminary data.</text>
</comment>
<organism evidence="2 3">
    <name type="scientific">Psychrosphaera algicola</name>
    <dbReference type="NCBI Taxonomy" id="3023714"/>
    <lineage>
        <taxon>Bacteria</taxon>
        <taxon>Pseudomonadati</taxon>
        <taxon>Pseudomonadota</taxon>
        <taxon>Gammaproteobacteria</taxon>
        <taxon>Alteromonadales</taxon>
        <taxon>Pseudoalteromonadaceae</taxon>
        <taxon>Psychrosphaera</taxon>
    </lineage>
</organism>
<sequence length="244" mass="27385">MFGSYLGPSYSNEQIKAEVENQKLVANSISNEFLYDHVAKLVEQGNVIGWFQGRMEFGPRALGNRSIIGDPRNVAMQSTMNLKIKYRESFRPFAPAVLATDVAKYFDHDVESPYMLFVANIKSELKLKTDNALFGIDKLNQKRSTLPAITHVDYSARIQTVHEDTNPEFHNLLSSFKAKTGCGVLVNTSFNVRGEPPVCSPKDAIRCFLATEMDYLVMNNFVLAKTDQPQSAIDVAKSIKFDMD</sequence>
<gene>
    <name evidence="2" type="ORF">PN838_08865</name>
</gene>
<dbReference type="InterPro" id="IPR051338">
    <property type="entry name" value="NodU/CmcH_Carbamoyltrnsfr"/>
</dbReference>
<name>A0ABT5FBF2_9GAMM</name>
<reference evidence="2 3" key="1">
    <citation type="submission" date="2023-01" db="EMBL/GenBank/DDBJ databases">
        <title>Psychrosphaera sp. nov., isolated from marine algae.</title>
        <authorList>
            <person name="Bayburt H."/>
            <person name="Choi B.J."/>
            <person name="Kim J.M."/>
            <person name="Choi D.G."/>
            <person name="Jeon C.O."/>
        </authorList>
    </citation>
    <scope>NUCLEOTIDE SEQUENCE [LARGE SCALE GENOMIC DNA]</scope>
    <source>
        <strain evidence="2 3">G1-22</strain>
    </source>
</reference>
<evidence type="ECO:0000313" key="3">
    <source>
        <dbReference type="Proteomes" id="UP001528411"/>
    </source>
</evidence>
<keyword evidence="3" id="KW-1185">Reference proteome</keyword>
<dbReference type="Gene3D" id="3.90.870.20">
    <property type="entry name" value="Carbamoyltransferase, C-terminal domain"/>
    <property type="match status" value="1"/>
</dbReference>
<dbReference type="Pfam" id="PF16861">
    <property type="entry name" value="Carbam_trans_C"/>
    <property type="match status" value="1"/>
</dbReference>